<accession>A0A0L7KS15</accession>
<dbReference type="EMBL" id="JTDY01006362">
    <property type="protein sequence ID" value="KOB66068.1"/>
    <property type="molecule type" value="Genomic_DNA"/>
</dbReference>
<feature type="non-terminal residue" evidence="2">
    <location>
        <position position="196"/>
    </location>
</feature>
<feature type="region of interest" description="Disordered" evidence="1">
    <location>
        <begin position="62"/>
        <end position="175"/>
    </location>
</feature>
<reference evidence="2 3" key="1">
    <citation type="journal article" date="2015" name="Genome Biol. Evol.">
        <title>The genome of winter moth (Operophtera brumata) provides a genomic perspective on sexual dimorphism and phenology.</title>
        <authorList>
            <person name="Derks M.F."/>
            <person name="Smit S."/>
            <person name="Salis L."/>
            <person name="Schijlen E."/>
            <person name="Bossers A."/>
            <person name="Mateman C."/>
            <person name="Pijl A.S."/>
            <person name="de Ridder D."/>
            <person name="Groenen M.A."/>
            <person name="Visser M.E."/>
            <person name="Megens H.J."/>
        </authorList>
    </citation>
    <scope>NUCLEOTIDE SEQUENCE [LARGE SCALE GENOMIC DNA]</scope>
    <source>
        <strain evidence="2">WM2013NL</strain>
        <tissue evidence="2">Head and thorax</tissue>
    </source>
</reference>
<protein>
    <submittedName>
        <fullName evidence="2">Uncharacterized protein</fullName>
    </submittedName>
</protein>
<evidence type="ECO:0000313" key="2">
    <source>
        <dbReference type="EMBL" id="KOB66068.1"/>
    </source>
</evidence>
<comment type="caution">
    <text evidence="2">The sequence shown here is derived from an EMBL/GenBank/DDBJ whole genome shotgun (WGS) entry which is preliminary data.</text>
</comment>
<organism evidence="2 3">
    <name type="scientific">Operophtera brumata</name>
    <name type="common">Winter moth</name>
    <name type="synonym">Phalaena brumata</name>
    <dbReference type="NCBI Taxonomy" id="104452"/>
    <lineage>
        <taxon>Eukaryota</taxon>
        <taxon>Metazoa</taxon>
        <taxon>Ecdysozoa</taxon>
        <taxon>Arthropoda</taxon>
        <taxon>Hexapoda</taxon>
        <taxon>Insecta</taxon>
        <taxon>Pterygota</taxon>
        <taxon>Neoptera</taxon>
        <taxon>Endopterygota</taxon>
        <taxon>Lepidoptera</taxon>
        <taxon>Glossata</taxon>
        <taxon>Ditrysia</taxon>
        <taxon>Geometroidea</taxon>
        <taxon>Geometridae</taxon>
        <taxon>Larentiinae</taxon>
        <taxon>Operophtera</taxon>
    </lineage>
</organism>
<feature type="compositionally biased region" description="Polar residues" evidence="1">
    <location>
        <begin position="62"/>
        <end position="73"/>
    </location>
</feature>
<gene>
    <name evidence="2" type="ORF">OBRU01_21823</name>
</gene>
<feature type="compositionally biased region" description="Basic residues" evidence="1">
    <location>
        <begin position="163"/>
        <end position="175"/>
    </location>
</feature>
<feature type="compositionally biased region" description="Polar residues" evidence="1">
    <location>
        <begin position="26"/>
        <end position="39"/>
    </location>
</feature>
<keyword evidence="3" id="KW-1185">Reference proteome</keyword>
<feature type="compositionally biased region" description="Basic and acidic residues" evidence="1">
    <location>
        <begin position="83"/>
        <end position="93"/>
    </location>
</feature>
<name>A0A0L7KS15_OPEBR</name>
<proteinExistence type="predicted"/>
<feature type="compositionally biased region" description="Low complexity" evidence="1">
    <location>
        <begin position="101"/>
        <end position="110"/>
    </location>
</feature>
<evidence type="ECO:0000256" key="1">
    <source>
        <dbReference type="SAM" id="MobiDB-lite"/>
    </source>
</evidence>
<dbReference type="Proteomes" id="UP000037510">
    <property type="component" value="Unassembled WGS sequence"/>
</dbReference>
<dbReference type="AlphaFoldDB" id="A0A0L7KS15"/>
<evidence type="ECO:0000313" key="3">
    <source>
        <dbReference type="Proteomes" id="UP000037510"/>
    </source>
</evidence>
<sequence>MVGAVALAGSSPSSATLANPDPRDSASLTPGSAISLTPNSSCEELRIDAGNNQVFVRSRTSLRYEDSSTSPSPNKLHKTPWGKMRDIIQTHRESVKKRGSRGSTRGSKGSPETMQLRRRSFSDGGDSDAPPALTLTIPSSEELESEPHPMLRKRSLELGARPPQHRPPRASKWTKVKRAFLTSASASVPSSPNRHS</sequence>
<dbReference type="STRING" id="104452.A0A0L7KS15"/>
<feature type="region of interest" description="Disordered" evidence="1">
    <location>
        <begin position="1"/>
        <end position="39"/>
    </location>
</feature>